<evidence type="ECO:0000259" key="1">
    <source>
        <dbReference type="SMART" id="SM00857"/>
    </source>
</evidence>
<dbReference type="CDD" id="cd00338">
    <property type="entry name" value="Ser_Recombinase"/>
    <property type="match status" value="1"/>
</dbReference>
<dbReference type="SUPFAM" id="SSF53041">
    <property type="entry name" value="Resolvase-like"/>
    <property type="match status" value="1"/>
</dbReference>
<evidence type="ECO:0000313" key="3">
    <source>
        <dbReference type="Proteomes" id="UP000033947"/>
    </source>
</evidence>
<evidence type="ECO:0000313" key="2">
    <source>
        <dbReference type="EMBL" id="KKS03232.1"/>
    </source>
</evidence>
<dbReference type="AlphaFoldDB" id="A0A0G0VU77"/>
<feature type="domain" description="Resolvase/invertase-type recombinase catalytic" evidence="1">
    <location>
        <begin position="11"/>
        <end position="159"/>
    </location>
</feature>
<reference evidence="2 3" key="1">
    <citation type="journal article" date="2015" name="Nature">
        <title>rRNA introns, odd ribosomes, and small enigmatic genomes across a large radiation of phyla.</title>
        <authorList>
            <person name="Brown C.T."/>
            <person name="Hug L.A."/>
            <person name="Thomas B.C."/>
            <person name="Sharon I."/>
            <person name="Castelle C.J."/>
            <person name="Singh A."/>
            <person name="Wilkins M.J."/>
            <person name="Williams K.H."/>
            <person name="Banfield J.F."/>
        </authorList>
    </citation>
    <scope>NUCLEOTIDE SEQUENCE [LARGE SCALE GENOMIC DNA]</scope>
</reference>
<dbReference type="InterPro" id="IPR038109">
    <property type="entry name" value="DNA_bind_recomb_sf"/>
</dbReference>
<dbReference type="EMBL" id="LCBB01000004">
    <property type="protein sequence ID" value="KKS03232.1"/>
    <property type="molecule type" value="Genomic_DNA"/>
</dbReference>
<dbReference type="Gene3D" id="3.40.50.1390">
    <property type="entry name" value="Resolvase, N-terminal catalytic domain"/>
    <property type="match status" value="1"/>
</dbReference>
<dbReference type="PANTHER" id="PTHR30461">
    <property type="entry name" value="DNA-INVERTASE FROM LAMBDOID PROPHAGE"/>
    <property type="match status" value="1"/>
</dbReference>
<dbReference type="PANTHER" id="PTHR30461:SF23">
    <property type="entry name" value="DNA RECOMBINASE-RELATED"/>
    <property type="match status" value="1"/>
</dbReference>
<organism evidence="2 3">
    <name type="scientific">candidate division WWE3 bacterium GW2011_GWC2_41_23</name>
    <dbReference type="NCBI Taxonomy" id="1619123"/>
    <lineage>
        <taxon>Bacteria</taxon>
        <taxon>Katanobacteria</taxon>
    </lineage>
</organism>
<dbReference type="InterPro" id="IPR050639">
    <property type="entry name" value="SSR_resolvase"/>
</dbReference>
<comment type="caution">
    <text evidence="2">The sequence shown here is derived from an EMBL/GenBank/DDBJ whole genome shotgun (WGS) entry which is preliminary data.</text>
</comment>
<dbReference type="Pfam" id="PF00239">
    <property type="entry name" value="Resolvase"/>
    <property type="match status" value="1"/>
</dbReference>
<dbReference type="Gene3D" id="3.90.1750.20">
    <property type="entry name" value="Putative Large Serine Recombinase, Chain B, Domain 2"/>
    <property type="match status" value="1"/>
</dbReference>
<gene>
    <name evidence="2" type="ORF">UU55_C0004G0021</name>
</gene>
<accession>A0A0G0VU77</accession>
<dbReference type="Proteomes" id="UP000033947">
    <property type="component" value="Unassembled WGS sequence"/>
</dbReference>
<protein>
    <recommendedName>
        <fullName evidence="1">Resolvase/invertase-type recombinase catalytic domain-containing protein</fullName>
    </recommendedName>
</protein>
<dbReference type="InterPro" id="IPR036162">
    <property type="entry name" value="Resolvase-like_N_sf"/>
</dbReference>
<sequence>MYEEKTEKLKYFIYCRKSSDSEDKQILSLPAQVRELKELAVKLGLTVVDVYEESMSAFKPGRPKYADMLRRIEAKEADGIIVWQPNRIARNSRDGGEFIYLMDLGNIKELKTPSKSYFNTPDDKFFLNFEFSMAKKDSDDKSVNVKRGNREKFFTEKEWAGPAKQGYLNYTDPFTKRTCIVADPDRFPLLQKAGKLILSGTYSPMLILLTLNEDWGYLTRKTAKLGGKPMSKTTFYRFLADPYYYGLMVRKEGEIYGNQPRMFTQEEFEKMQIFLGKKKRPHTKKTNHFAFKEILTCGECDGSITCEEKWQIICPTCKEKFTKGIRSNNCPRCMTPIDEMVNPKILCYVYYHCTKRVHKNCTQGSIELKRLTKIVDKELSNYEISPRFKDWAIEHLNELNKDETTDREVVRGNLKVAYDDCVKKLDNLIQLKIMPQNIDGSVLSDEEFAAKRVPLLKEKEQLWEKLNNTDQRIDDWHDLSIRAFNFACYARYWFEHGDLHQKTEILNSLGQNLKIFDRTLLIDGQKHWFMIQKGKEDVYNLAKKLEPEKWLDILAQKELPEVLSKSWLFIGEQVRTAILV</sequence>
<name>A0A0G0VU77_UNCKA</name>
<dbReference type="InterPro" id="IPR006119">
    <property type="entry name" value="Resolv_N"/>
</dbReference>
<dbReference type="GO" id="GO:0000150">
    <property type="term" value="F:DNA strand exchange activity"/>
    <property type="evidence" value="ECO:0007669"/>
    <property type="project" value="InterPro"/>
</dbReference>
<dbReference type="GO" id="GO:0003677">
    <property type="term" value="F:DNA binding"/>
    <property type="evidence" value="ECO:0007669"/>
    <property type="project" value="InterPro"/>
</dbReference>
<proteinExistence type="predicted"/>
<dbReference type="SMART" id="SM00857">
    <property type="entry name" value="Resolvase"/>
    <property type="match status" value="1"/>
</dbReference>